<dbReference type="Gene3D" id="3.40.50.720">
    <property type="entry name" value="NAD(P)-binding Rossmann-like Domain"/>
    <property type="match status" value="1"/>
</dbReference>
<dbReference type="GO" id="GO:0016491">
    <property type="term" value="F:oxidoreductase activity"/>
    <property type="evidence" value="ECO:0007669"/>
    <property type="project" value="UniProtKB-KW"/>
</dbReference>
<dbReference type="KEGG" id="trr:M419DRAFT_85576"/>
<evidence type="ECO:0000256" key="2">
    <source>
        <dbReference type="ARBA" id="ARBA00022857"/>
    </source>
</evidence>
<dbReference type="PRINTS" id="PR00081">
    <property type="entry name" value="GDHRDH"/>
</dbReference>
<proteinExistence type="inferred from homology"/>
<dbReference type="PANTHER" id="PTHR43976:SF16">
    <property type="entry name" value="SHORT-CHAIN DEHYDROGENASE_REDUCTASE FAMILY PROTEIN"/>
    <property type="match status" value="1"/>
</dbReference>
<dbReference type="Pfam" id="PF00106">
    <property type="entry name" value="adh_short"/>
    <property type="match status" value="1"/>
</dbReference>
<evidence type="ECO:0000313" key="6">
    <source>
        <dbReference type="EMBL" id="ETR99773.1"/>
    </source>
</evidence>
<dbReference type="InterPro" id="IPR002347">
    <property type="entry name" value="SDR_fam"/>
</dbReference>
<dbReference type="InterPro" id="IPR051911">
    <property type="entry name" value="SDR_oxidoreductase"/>
</dbReference>
<keyword evidence="2" id="KW-0521">NADP</keyword>
<dbReference type="InterPro" id="IPR036291">
    <property type="entry name" value="NAD(P)-bd_dom_sf"/>
</dbReference>
<protein>
    <submittedName>
        <fullName evidence="6">NAD(P)-binding protein</fullName>
    </submittedName>
</protein>
<comment type="similarity">
    <text evidence="1 4">Belongs to the short-chain dehydrogenases/reductases (SDR) family.</text>
</comment>
<dbReference type="SUPFAM" id="SSF51735">
    <property type="entry name" value="NAD(P)-binding Rossmann-fold domains"/>
    <property type="match status" value="1"/>
</dbReference>
<dbReference type="AlphaFoldDB" id="A0A024S360"/>
<dbReference type="PROSITE" id="PS00061">
    <property type="entry name" value="ADH_SHORT"/>
    <property type="match status" value="1"/>
</dbReference>
<evidence type="ECO:0000256" key="3">
    <source>
        <dbReference type="ARBA" id="ARBA00023002"/>
    </source>
</evidence>
<evidence type="ECO:0000256" key="5">
    <source>
        <dbReference type="SAM" id="MobiDB-lite"/>
    </source>
</evidence>
<dbReference type="EMBL" id="KI911155">
    <property type="protein sequence ID" value="ETR99773.1"/>
    <property type="molecule type" value="Genomic_DNA"/>
</dbReference>
<reference evidence="7" key="1">
    <citation type="journal article" date="2013" name="Ind. Biotechnol.">
        <title>Comparative genomics analysis of Trichoderma reesei strains.</title>
        <authorList>
            <person name="Koike H."/>
            <person name="Aerts A."/>
            <person name="LaButti K."/>
            <person name="Grigoriev I.V."/>
            <person name="Baker S.E."/>
        </authorList>
    </citation>
    <scope>NUCLEOTIDE SEQUENCE [LARGE SCALE GENOMIC DNA]</scope>
    <source>
        <strain evidence="7">ATCC 56765 / BCRC 32924 / NRRL 11460 / Rut C-30</strain>
    </source>
</reference>
<organism evidence="6 7">
    <name type="scientific">Hypocrea jecorina (strain ATCC 56765 / BCRC 32924 / NRRL 11460 / Rut C-30)</name>
    <name type="common">Trichoderma reesei</name>
    <dbReference type="NCBI Taxonomy" id="1344414"/>
    <lineage>
        <taxon>Eukaryota</taxon>
        <taxon>Fungi</taxon>
        <taxon>Dikarya</taxon>
        <taxon>Ascomycota</taxon>
        <taxon>Pezizomycotina</taxon>
        <taxon>Sordariomycetes</taxon>
        <taxon>Hypocreomycetidae</taxon>
        <taxon>Hypocreales</taxon>
        <taxon>Hypocreaceae</taxon>
        <taxon>Trichoderma</taxon>
    </lineage>
</organism>
<dbReference type="PANTHER" id="PTHR43976">
    <property type="entry name" value="SHORT CHAIN DEHYDROGENASE"/>
    <property type="match status" value="1"/>
</dbReference>
<sequence length="319" mass="34888">MPQTVWFITGTTSGIGAALVNHILSRGDKVIASGRNVQKKLNHLKSQPNAFLLELDVAAEKLIIEAQVKKAWEAFGHVDVLINNAGMSALRTAEDADDTFVNTIFQVNLFGHLHMSQAILPYFRAQGHGTIAFTSSGCAWGALPYLSHYCMTKAALSSFAESVHKEVSHMGIKCVAFDLGGFPTRLAQPRDGDDAAGDSAVNPDEVSFPESPVSEPYAETFGEYLSLFLPDPSWTIPGDPNKAASAMVDVIRRQGAAAGRPWAVRVVLGSDCLTYARKRRQEELRLLEKWQDVSSSTDTREFALKPEYEKYIVVAGLEE</sequence>
<gene>
    <name evidence="6" type="ORF">M419DRAFT_85576</name>
</gene>
<dbReference type="PRINTS" id="PR00080">
    <property type="entry name" value="SDRFAMILY"/>
</dbReference>
<dbReference type="InterPro" id="IPR020904">
    <property type="entry name" value="Sc_DH/Rdtase_CS"/>
</dbReference>
<accession>A0A024S360</accession>
<evidence type="ECO:0000256" key="4">
    <source>
        <dbReference type="RuleBase" id="RU000363"/>
    </source>
</evidence>
<name>A0A024S360_HYPJR</name>
<dbReference type="CDD" id="cd05374">
    <property type="entry name" value="17beta-HSD-like_SDR_c"/>
    <property type="match status" value="1"/>
</dbReference>
<dbReference type="Proteomes" id="UP000024376">
    <property type="component" value="Unassembled WGS sequence"/>
</dbReference>
<evidence type="ECO:0000313" key="7">
    <source>
        <dbReference type="Proteomes" id="UP000024376"/>
    </source>
</evidence>
<feature type="region of interest" description="Disordered" evidence="5">
    <location>
        <begin position="188"/>
        <end position="212"/>
    </location>
</feature>
<evidence type="ECO:0000256" key="1">
    <source>
        <dbReference type="ARBA" id="ARBA00006484"/>
    </source>
</evidence>
<dbReference type="HOGENOM" id="CLU_010194_2_9_1"/>
<dbReference type="OrthoDB" id="1274115at2759"/>
<keyword evidence="3" id="KW-0560">Oxidoreductase</keyword>